<feature type="coiled-coil region" evidence="1">
    <location>
        <begin position="84"/>
        <end position="132"/>
    </location>
</feature>
<organism evidence="2 3">
    <name type="scientific">Giardia duodenalis assemblage B</name>
    <dbReference type="NCBI Taxonomy" id="1394984"/>
    <lineage>
        <taxon>Eukaryota</taxon>
        <taxon>Metamonada</taxon>
        <taxon>Diplomonadida</taxon>
        <taxon>Hexamitidae</taxon>
        <taxon>Giardiinae</taxon>
        <taxon>Giardia</taxon>
    </lineage>
</organism>
<protein>
    <submittedName>
        <fullName evidence="2">Uncharacterized protein</fullName>
    </submittedName>
</protein>
<gene>
    <name evidence="2" type="ORF">QR46_1294</name>
</gene>
<keyword evidence="1" id="KW-0175">Coiled coil</keyword>
<reference evidence="2 3" key="1">
    <citation type="journal article" date="2015" name="Mol. Biochem. Parasitol.">
        <title>Identification of polymorphic genes for use in assemblage B genotyping assays through comparative genomics of multiple assemblage B Giardia duodenalis isolates.</title>
        <authorList>
            <person name="Wielinga C."/>
            <person name="Thompson R.C."/>
            <person name="Monis P."/>
            <person name="Ryan U."/>
        </authorList>
    </citation>
    <scope>NUCLEOTIDE SEQUENCE [LARGE SCALE GENOMIC DNA]</scope>
    <source>
        <strain evidence="2 3">BAH15c1</strain>
    </source>
</reference>
<comment type="caution">
    <text evidence="2">The sequence shown here is derived from an EMBL/GenBank/DDBJ whole genome shotgun (WGS) entry which is preliminary data.</text>
</comment>
<dbReference type="OrthoDB" id="10251325at2759"/>
<dbReference type="VEuPathDB" id="GiardiaDB:QR46_1294"/>
<accession>A0A132NXA6</accession>
<evidence type="ECO:0000313" key="2">
    <source>
        <dbReference type="EMBL" id="KWX14711.1"/>
    </source>
</evidence>
<dbReference type="EMBL" id="JXTI01000025">
    <property type="protein sequence ID" value="KWX14711.1"/>
    <property type="molecule type" value="Genomic_DNA"/>
</dbReference>
<evidence type="ECO:0000256" key="1">
    <source>
        <dbReference type="SAM" id="Coils"/>
    </source>
</evidence>
<name>A0A132NXA6_GIAIN</name>
<proteinExistence type="predicted"/>
<dbReference type="AlphaFoldDB" id="A0A132NXA6"/>
<dbReference type="Proteomes" id="UP000070089">
    <property type="component" value="Unassembled WGS sequence"/>
</dbReference>
<sequence length="328" mass="37010">MSREYQRRSKSATAFLYTGMNPEGIPPQLVDTLSPSSPTFKVDRIVDKKGVSKPSLVVDVTKLVTKERFTEAIRELSNMFLDALSKHKDRCDESNRRIRRIEAQVKRLSDSMTSLQKTVEELKHSLKEIQSERVRTSTGVANQMVTHPDVHDLKEGLLHLQDTLARTIEANETRFKDLQMASIDNTKAAKKLYLDVLSNADIGSNGAIASILEQVKKITQERTETAARELEAFRSEIASIKRKQIKITNSVDDLTTNTEHDVLKLLNDQEILRTEVKLLAKAVIKMQTGDIAAQEGLAKDFEGIRADVYRRVDELAIIIQEILSKLGR</sequence>
<evidence type="ECO:0000313" key="3">
    <source>
        <dbReference type="Proteomes" id="UP000070089"/>
    </source>
</evidence>